<dbReference type="SUPFAM" id="SSF46785">
    <property type="entry name" value="Winged helix' DNA-binding domain"/>
    <property type="match status" value="1"/>
</dbReference>
<sequence length="290" mass="31359">MELRHLRYFVAVAAEGSLTQAAERLHLTQPSLSRQIRQLEGDIGAALFERNAGGTSLTPAGVALHQHALLLLRLADAAPDMARSATSHAREVVHIGIPPGLPEGWLLDVLAALETEVPHASITLIEASSSEQLRMIREGHLDLGMVREQPAGKLRAKLLLEVPFGVAARPGHPLAGATSCRMQDLDNLRILAHGRQQVPVVDDRLVMAAHAAGVVPLWQFTQFSEHALACAQAAKADAVLLVEHTAHRLLPGWTWLPLTEPELPLLTWLAWPTETRAVVRAVADAVPAHD</sequence>
<accession>A0ABU6A558</accession>
<dbReference type="InterPro" id="IPR036390">
    <property type="entry name" value="WH_DNA-bd_sf"/>
</dbReference>
<evidence type="ECO:0000256" key="2">
    <source>
        <dbReference type="ARBA" id="ARBA00023015"/>
    </source>
</evidence>
<evidence type="ECO:0000259" key="5">
    <source>
        <dbReference type="PROSITE" id="PS50931"/>
    </source>
</evidence>
<reference evidence="6 7" key="1">
    <citation type="submission" date="2023-10" db="EMBL/GenBank/DDBJ databases">
        <title>Saccharopolyspora sp. nov., isolated from mangrove soil.</title>
        <authorList>
            <person name="Lu Y."/>
            <person name="Liu W."/>
        </authorList>
    </citation>
    <scope>NUCLEOTIDE SEQUENCE [LARGE SCALE GENOMIC DNA]</scope>
    <source>
        <strain evidence="6 7">S2-29</strain>
    </source>
</reference>
<evidence type="ECO:0000313" key="6">
    <source>
        <dbReference type="EMBL" id="MEB3366606.1"/>
    </source>
</evidence>
<keyword evidence="3" id="KW-0238">DNA-binding</keyword>
<dbReference type="InterPro" id="IPR005119">
    <property type="entry name" value="LysR_subst-bd"/>
</dbReference>
<dbReference type="PANTHER" id="PTHR30346">
    <property type="entry name" value="TRANSCRIPTIONAL DUAL REGULATOR HCAR-RELATED"/>
    <property type="match status" value="1"/>
</dbReference>
<evidence type="ECO:0000313" key="7">
    <source>
        <dbReference type="Proteomes" id="UP001327093"/>
    </source>
</evidence>
<proteinExistence type="inferred from homology"/>
<keyword evidence="4" id="KW-0804">Transcription</keyword>
<keyword evidence="7" id="KW-1185">Reference proteome</keyword>
<dbReference type="InterPro" id="IPR000847">
    <property type="entry name" value="LysR_HTH_N"/>
</dbReference>
<evidence type="ECO:0000256" key="1">
    <source>
        <dbReference type="ARBA" id="ARBA00009437"/>
    </source>
</evidence>
<dbReference type="EMBL" id="JAWLNX010000002">
    <property type="protein sequence ID" value="MEB3366606.1"/>
    <property type="molecule type" value="Genomic_DNA"/>
</dbReference>
<dbReference type="PRINTS" id="PR00039">
    <property type="entry name" value="HTHLYSR"/>
</dbReference>
<comment type="caution">
    <text evidence="6">The sequence shown here is derived from an EMBL/GenBank/DDBJ whole genome shotgun (WGS) entry which is preliminary data.</text>
</comment>
<dbReference type="SUPFAM" id="SSF53850">
    <property type="entry name" value="Periplasmic binding protein-like II"/>
    <property type="match status" value="1"/>
</dbReference>
<organism evidence="6 7">
    <name type="scientific">Saccharopolyspora mangrovi</name>
    <dbReference type="NCBI Taxonomy" id="3082379"/>
    <lineage>
        <taxon>Bacteria</taxon>
        <taxon>Bacillati</taxon>
        <taxon>Actinomycetota</taxon>
        <taxon>Actinomycetes</taxon>
        <taxon>Pseudonocardiales</taxon>
        <taxon>Pseudonocardiaceae</taxon>
        <taxon>Saccharopolyspora</taxon>
    </lineage>
</organism>
<dbReference type="Proteomes" id="UP001327093">
    <property type="component" value="Unassembled WGS sequence"/>
</dbReference>
<protein>
    <submittedName>
        <fullName evidence="6">LysR family transcriptional regulator</fullName>
    </submittedName>
</protein>
<dbReference type="PANTHER" id="PTHR30346:SF17">
    <property type="entry name" value="LYSR FAMILY TRANSCRIPTIONAL REGULATOR"/>
    <property type="match status" value="1"/>
</dbReference>
<dbReference type="Pfam" id="PF03466">
    <property type="entry name" value="LysR_substrate"/>
    <property type="match status" value="1"/>
</dbReference>
<dbReference type="Gene3D" id="1.10.10.10">
    <property type="entry name" value="Winged helix-like DNA-binding domain superfamily/Winged helix DNA-binding domain"/>
    <property type="match status" value="1"/>
</dbReference>
<dbReference type="Pfam" id="PF00126">
    <property type="entry name" value="HTH_1"/>
    <property type="match status" value="1"/>
</dbReference>
<dbReference type="RefSeq" id="WP_324264174.1">
    <property type="nucleotide sequence ID" value="NZ_JAWLNX010000002.1"/>
</dbReference>
<evidence type="ECO:0000256" key="3">
    <source>
        <dbReference type="ARBA" id="ARBA00023125"/>
    </source>
</evidence>
<comment type="similarity">
    <text evidence="1">Belongs to the LysR transcriptional regulatory family.</text>
</comment>
<dbReference type="PROSITE" id="PS50931">
    <property type="entry name" value="HTH_LYSR"/>
    <property type="match status" value="1"/>
</dbReference>
<dbReference type="InterPro" id="IPR036388">
    <property type="entry name" value="WH-like_DNA-bd_sf"/>
</dbReference>
<feature type="domain" description="HTH lysR-type" evidence="5">
    <location>
        <begin position="1"/>
        <end position="58"/>
    </location>
</feature>
<evidence type="ECO:0000256" key="4">
    <source>
        <dbReference type="ARBA" id="ARBA00023163"/>
    </source>
</evidence>
<dbReference type="Gene3D" id="3.40.190.10">
    <property type="entry name" value="Periplasmic binding protein-like II"/>
    <property type="match status" value="2"/>
</dbReference>
<keyword evidence="2" id="KW-0805">Transcription regulation</keyword>
<name>A0ABU6A558_9PSEU</name>
<gene>
    <name evidence="6" type="ORF">R4I43_04235</name>
</gene>